<evidence type="ECO:0000313" key="3">
    <source>
        <dbReference type="Proteomes" id="UP001482620"/>
    </source>
</evidence>
<accession>A0ABV0VLR5</accession>
<keyword evidence="1" id="KW-0472">Membrane</keyword>
<evidence type="ECO:0000256" key="1">
    <source>
        <dbReference type="SAM" id="Phobius"/>
    </source>
</evidence>
<organism evidence="2 3">
    <name type="scientific">Ilyodon furcidens</name>
    <name type="common">goldbreast splitfin</name>
    <dbReference type="NCBI Taxonomy" id="33524"/>
    <lineage>
        <taxon>Eukaryota</taxon>
        <taxon>Metazoa</taxon>
        <taxon>Chordata</taxon>
        <taxon>Craniata</taxon>
        <taxon>Vertebrata</taxon>
        <taxon>Euteleostomi</taxon>
        <taxon>Actinopterygii</taxon>
        <taxon>Neopterygii</taxon>
        <taxon>Teleostei</taxon>
        <taxon>Neoteleostei</taxon>
        <taxon>Acanthomorphata</taxon>
        <taxon>Ovalentaria</taxon>
        <taxon>Atherinomorphae</taxon>
        <taxon>Cyprinodontiformes</taxon>
        <taxon>Goodeidae</taxon>
        <taxon>Ilyodon</taxon>
    </lineage>
</organism>
<proteinExistence type="predicted"/>
<feature type="transmembrane region" description="Helical" evidence="1">
    <location>
        <begin position="31"/>
        <end position="49"/>
    </location>
</feature>
<keyword evidence="1" id="KW-0812">Transmembrane</keyword>
<evidence type="ECO:0000313" key="2">
    <source>
        <dbReference type="EMBL" id="MEQ2257663.1"/>
    </source>
</evidence>
<protein>
    <submittedName>
        <fullName evidence="2">Uncharacterized protein</fullName>
    </submittedName>
</protein>
<dbReference type="Proteomes" id="UP001482620">
    <property type="component" value="Unassembled WGS sequence"/>
</dbReference>
<name>A0ABV0VLR5_9TELE</name>
<reference evidence="2 3" key="1">
    <citation type="submission" date="2021-06" db="EMBL/GenBank/DDBJ databases">
        <authorList>
            <person name="Palmer J.M."/>
        </authorList>
    </citation>
    <scope>NUCLEOTIDE SEQUENCE [LARGE SCALE GENOMIC DNA]</scope>
    <source>
        <strain evidence="3">if_2019</strain>
        <tissue evidence="2">Muscle</tissue>
    </source>
</reference>
<dbReference type="EMBL" id="JAHRIQ010112155">
    <property type="protein sequence ID" value="MEQ2257663.1"/>
    <property type="molecule type" value="Genomic_DNA"/>
</dbReference>
<gene>
    <name evidence="2" type="ORF">ILYODFUR_037040</name>
</gene>
<keyword evidence="1" id="KW-1133">Transmembrane helix</keyword>
<comment type="caution">
    <text evidence="2">The sequence shown here is derived from an EMBL/GenBank/DDBJ whole genome shotgun (WGS) entry which is preliminary data.</text>
</comment>
<sequence length="105" mass="12470">MHFESLYIALEEFSEVPLCVLHRFLDGDLDCCLVSLFVYVLLFCYPLGMRSSWMHLMWTVLSLQSTHSLYMQLFFCVIRYILHLYVLLLDELLQTFSVSFSKRTV</sequence>
<feature type="transmembrane region" description="Helical" evidence="1">
    <location>
        <begin position="69"/>
        <end position="89"/>
    </location>
</feature>
<keyword evidence="3" id="KW-1185">Reference proteome</keyword>